<protein>
    <submittedName>
        <fullName evidence="7">Two-component nitrogen fixation transcriptional regulator FixJ</fullName>
    </submittedName>
</protein>
<dbReference type="InterPro" id="IPR036388">
    <property type="entry name" value="WH-like_DNA-bd_sf"/>
</dbReference>
<dbReference type="Gene3D" id="1.10.10.10">
    <property type="entry name" value="Winged helix-like DNA-binding domain superfamily/Winged helix DNA-binding domain"/>
    <property type="match status" value="1"/>
</dbReference>
<reference evidence="8" key="1">
    <citation type="submission" date="2017-06" db="EMBL/GenBank/DDBJ databases">
        <title>Genome analysis of Fimbriiglobus ruber SP5, the first member of the order Planctomycetales with confirmed chitinolytic capability.</title>
        <authorList>
            <person name="Ravin N.V."/>
            <person name="Rakitin A.L."/>
            <person name="Ivanova A.A."/>
            <person name="Beletsky A.V."/>
            <person name="Kulichevskaya I.S."/>
            <person name="Mardanov A.V."/>
            <person name="Dedysh S.N."/>
        </authorList>
    </citation>
    <scope>NUCLEOTIDE SEQUENCE [LARGE SCALE GENOMIC DNA]</scope>
    <source>
        <strain evidence="8">SP5</strain>
    </source>
</reference>
<dbReference type="PROSITE" id="PS50110">
    <property type="entry name" value="RESPONSE_REGULATORY"/>
    <property type="match status" value="1"/>
</dbReference>
<dbReference type="InterPro" id="IPR001789">
    <property type="entry name" value="Sig_transdc_resp-reg_receiver"/>
</dbReference>
<dbReference type="SUPFAM" id="SSF46894">
    <property type="entry name" value="C-terminal effector domain of the bipartite response regulators"/>
    <property type="match status" value="1"/>
</dbReference>
<dbReference type="Pfam" id="PF00196">
    <property type="entry name" value="GerE"/>
    <property type="match status" value="1"/>
</dbReference>
<comment type="caution">
    <text evidence="7">The sequence shown here is derived from an EMBL/GenBank/DDBJ whole genome shotgun (WGS) entry which is preliminary data.</text>
</comment>
<name>A0A225E6H0_9BACT</name>
<dbReference type="InterPro" id="IPR016032">
    <property type="entry name" value="Sig_transdc_resp-reg_C-effctor"/>
</dbReference>
<dbReference type="GO" id="GO:0003677">
    <property type="term" value="F:DNA binding"/>
    <property type="evidence" value="ECO:0007669"/>
    <property type="project" value="UniProtKB-KW"/>
</dbReference>
<dbReference type="PRINTS" id="PR00038">
    <property type="entry name" value="HTHLUXR"/>
</dbReference>
<dbReference type="PANTHER" id="PTHR44688:SF16">
    <property type="entry name" value="DNA-BINDING TRANSCRIPTIONAL ACTIVATOR DEVR_DOSR"/>
    <property type="match status" value="1"/>
</dbReference>
<evidence type="ECO:0000259" key="6">
    <source>
        <dbReference type="PROSITE" id="PS50110"/>
    </source>
</evidence>
<dbReference type="EMBL" id="NIDE01000001">
    <property type="protein sequence ID" value="OWK46408.1"/>
    <property type="molecule type" value="Genomic_DNA"/>
</dbReference>
<evidence type="ECO:0000256" key="3">
    <source>
        <dbReference type="ARBA" id="ARBA00023163"/>
    </source>
</evidence>
<gene>
    <name evidence="7" type="ORF">FRUB_00107</name>
</gene>
<proteinExistence type="predicted"/>
<feature type="modified residue" description="4-aspartylphosphate" evidence="4">
    <location>
        <position position="46"/>
    </location>
</feature>
<evidence type="ECO:0000256" key="1">
    <source>
        <dbReference type="ARBA" id="ARBA00023015"/>
    </source>
</evidence>
<feature type="domain" description="HTH luxR-type" evidence="5">
    <location>
        <begin position="127"/>
        <end position="192"/>
    </location>
</feature>
<dbReference type="SMART" id="SM00421">
    <property type="entry name" value="HTH_LUXR"/>
    <property type="match status" value="1"/>
</dbReference>
<dbReference type="GO" id="GO:0000160">
    <property type="term" value="P:phosphorelay signal transduction system"/>
    <property type="evidence" value="ECO:0007669"/>
    <property type="project" value="InterPro"/>
</dbReference>
<evidence type="ECO:0000313" key="8">
    <source>
        <dbReference type="Proteomes" id="UP000214646"/>
    </source>
</evidence>
<accession>A0A225E6H0</accession>
<dbReference type="SMART" id="SM00448">
    <property type="entry name" value="REC"/>
    <property type="match status" value="1"/>
</dbReference>
<keyword evidence="8" id="KW-1185">Reference proteome</keyword>
<dbReference type="SUPFAM" id="SSF52172">
    <property type="entry name" value="CheY-like"/>
    <property type="match status" value="1"/>
</dbReference>
<keyword evidence="1" id="KW-0805">Transcription regulation</keyword>
<evidence type="ECO:0000313" key="7">
    <source>
        <dbReference type="EMBL" id="OWK46408.1"/>
    </source>
</evidence>
<dbReference type="CDD" id="cd06170">
    <property type="entry name" value="LuxR_C_like"/>
    <property type="match status" value="1"/>
</dbReference>
<sequence length="196" mass="21161">MDDDEAIRKALTTAGKLIGRPVRSFASADEFLAGYDPAVPGCLVLDIKMPGMTGVELQRKLIADGTAIPVIVVSGHADVRIAVEVMSRGAVTLLEKPFRLDELLAHIRTAIETDAVNRAKIAERAETESRLAALTPKELEVLDLIVSGKTNKDIAAVLGLSLRAVEDRRARLMKKAEARSIADLIRLRDSLAEGDI</sequence>
<dbReference type="InterPro" id="IPR011006">
    <property type="entry name" value="CheY-like_superfamily"/>
</dbReference>
<evidence type="ECO:0000256" key="4">
    <source>
        <dbReference type="PROSITE-ProRule" id="PRU00169"/>
    </source>
</evidence>
<evidence type="ECO:0000259" key="5">
    <source>
        <dbReference type="PROSITE" id="PS50043"/>
    </source>
</evidence>
<keyword evidence="2" id="KW-0238">DNA-binding</keyword>
<dbReference type="AlphaFoldDB" id="A0A225E6H0"/>
<dbReference type="Gene3D" id="3.40.50.2300">
    <property type="match status" value="1"/>
</dbReference>
<keyword evidence="4" id="KW-0597">Phosphoprotein</keyword>
<dbReference type="Proteomes" id="UP000214646">
    <property type="component" value="Unassembled WGS sequence"/>
</dbReference>
<dbReference type="PROSITE" id="PS50043">
    <property type="entry name" value="HTH_LUXR_2"/>
    <property type="match status" value="1"/>
</dbReference>
<dbReference type="GO" id="GO:0006355">
    <property type="term" value="P:regulation of DNA-templated transcription"/>
    <property type="evidence" value="ECO:0007669"/>
    <property type="project" value="InterPro"/>
</dbReference>
<keyword evidence="3" id="KW-0804">Transcription</keyword>
<organism evidence="7 8">
    <name type="scientific">Fimbriiglobus ruber</name>
    <dbReference type="NCBI Taxonomy" id="1908690"/>
    <lineage>
        <taxon>Bacteria</taxon>
        <taxon>Pseudomonadati</taxon>
        <taxon>Planctomycetota</taxon>
        <taxon>Planctomycetia</taxon>
        <taxon>Gemmatales</taxon>
        <taxon>Gemmataceae</taxon>
        <taxon>Fimbriiglobus</taxon>
    </lineage>
</organism>
<dbReference type="InterPro" id="IPR000792">
    <property type="entry name" value="Tscrpt_reg_LuxR_C"/>
</dbReference>
<dbReference type="Pfam" id="PF00072">
    <property type="entry name" value="Response_reg"/>
    <property type="match status" value="1"/>
</dbReference>
<dbReference type="PANTHER" id="PTHR44688">
    <property type="entry name" value="DNA-BINDING TRANSCRIPTIONAL ACTIVATOR DEVR_DOSR"/>
    <property type="match status" value="1"/>
</dbReference>
<feature type="domain" description="Response regulatory" evidence="6">
    <location>
        <begin position="1"/>
        <end position="111"/>
    </location>
</feature>
<evidence type="ECO:0000256" key="2">
    <source>
        <dbReference type="ARBA" id="ARBA00023125"/>
    </source>
</evidence>